<organism evidence="1 2">
    <name type="scientific">Photorhabdus tasmaniensis</name>
    <dbReference type="NCBI Taxonomy" id="1004159"/>
    <lineage>
        <taxon>Bacteria</taxon>
        <taxon>Pseudomonadati</taxon>
        <taxon>Pseudomonadota</taxon>
        <taxon>Gammaproteobacteria</taxon>
        <taxon>Enterobacterales</taxon>
        <taxon>Morganellaceae</taxon>
        <taxon>Photorhabdus</taxon>
    </lineage>
</organism>
<gene>
    <name evidence="1" type="ORF">C5471_16290</name>
</gene>
<dbReference type="RefSeq" id="WP_133816087.1">
    <property type="nucleotide sequence ID" value="NZ_CAWPIF010000037.1"/>
</dbReference>
<dbReference type="SUPFAM" id="SSF51182">
    <property type="entry name" value="RmlC-like cupins"/>
    <property type="match status" value="1"/>
</dbReference>
<dbReference type="Proteomes" id="UP000697802">
    <property type="component" value="Unassembled WGS sequence"/>
</dbReference>
<proteinExistence type="predicted"/>
<evidence type="ECO:0000313" key="2">
    <source>
        <dbReference type="Proteomes" id="UP000697802"/>
    </source>
</evidence>
<dbReference type="EMBL" id="PUJU01000037">
    <property type="protein sequence ID" value="NHB89167.1"/>
    <property type="molecule type" value="Genomic_DNA"/>
</dbReference>
<sequence length="261" mass="29973">MNFSRTIDNNFKTDRPYLGTVFTHLASSIYHAFYHHSSTLTLMSKVSDLLRNYGRDGLHHTVNYLLDNEVTLNAIAQKSYLQGNGFYKIVLLEQPEYSIRLHIWLNGISAQENLHSHRWPFASVVTDGHLKSEIWIDSALPNTPEYQEFFYIGKHSSLREAGTARVELKCYLEHQAGDSYVLMPDVLHRVVVNPLSEMTATVICRAKHAMQWSRNVNVNETIPDVTPLYMRTNELHLLLIKYLDISSKSTIFESGRGNDKC</sequence>
<comment type="caution">
    <text evidence="1">The sequence shown here is derived from an EMBL/GenBank/DDBJ whole genome shotgun (WGS) entry which is preliminary data.</text>
</comment>
<evidence type="ECO:0000313" key="1">
    <source>
        <dbReference type="EMBL" id="NHB89167.1"/>
    </source>
</evidence>
<accession>A0ABX0GLM4</accession>
<keyword evidence="2" id="KW-1185">Reference proteome</keyword>
<protein>
    <submittedName>
        <fullName evidence="1">Uncharacterized protein</fullName>
    </submittedName>
</protein>
<name>A0ABX0GLM4_9GAMM</name>
<reference evidence="1 2" key="1">
    <citation type="submission" date="2018-02" db="EMBL/GenBank/DDBJ databases">
        <authorList>
            <person name="Machado R.A."/>
        </authorList>
    </citation>
    <scope>NUCLEOTIDE SEQUENCE [LARGE SCALE GENOMIC DNA]</scope>
    <source>
        <strain evidence="1 2">T327</strain>
    </source>
</reference>
<dbReference type="InterPro" id="IPR011051">
    <property type="entry name" value="RmlC_Cupin_sf"/>
</dbReference>